<keyword evidence="13" id="KW-1185">Reference proteome</keyword>
<dbReference type="EMBL" id="LXWN01000003">
    <property type="protein sequence ID" value="PTL87120.1"/>
    <property type="molecule type" value="Genomic_DNA"/>
</dbReference>
<evidence type="ECO:0000256" key="1">
    <source>
        <dbReference type="ARBA" id="ARBA00000012"/>
    </source>
</evidence>
<dbReference type="HOGENOM" id="CLU_008023_0_2_2"/>
<dbReference type="GO" id="GO:0046656">
    <property type="term" value="P:folic acid biosynthetic process"/>
    <property type="evidence" value="ECO:0007669"/>
    <property type="project" value="UniProtKB-KW"/>
</dbReference>
<dbReference type="GO" id="GO:0004156">
    <property type="term" value="F:dihydropteroate synthase activity"/>
    <property type="evidence" value="ECO:0007669"/>
    <property type="project" value="UniProtKB-EC"/>
</dbReference>
<dbReference type="InterPro" id="IPR011005">
    <property type="entry name" value="Dihydropteroate_synth-like_sf"/>
</dbReference>
<dbReference type="PANTHER" id="PTHR20941">
    <property type="entry name" value="FOLATE SYNTHESIS PROTEINS"/>
    <property type="match status" value="1"/>
</dbReference>
<reference evidence="11" key="2">
    <citation type="submission" date="2016-05" db="EMBL/GenBank/DDBJ databases">
        <authorList>
            <person name="Lavstsen T."/>
            <person name="Jespersen J.S."/>
        </authorList>
    </citation>
    <scope>NUCLEOTIDE SEQUENCE [LARGE SCALE GENOMIC DNA]</scope>
    <source>
        <strain evidence="11">U25</strain>
    </source>
</reference>
<dbReference type="KEGG" id="nbv:T478_1276"/>
<dbReference type="AlphaFoldDB" id="A0A0A7V776"/>
<dbReference type="GO" id="GO:0046654">
    <property type="term" value="P:tetrahydrofolate biosynthetic process"/>
    <property type="evidence" value="ECO:0007669"/>
    <property type="project" value="TreeGrafter"/>
</dbReference>
<evidence type="ECO:0000259" key="9">
    <source>
        <dbReference type="PROSITE" id="PS50972"/>
    </source>
</evidence>
<dbReference type="PANTHER" id="PTHR20941:SF1">
    <property type="entry name" value="FOLIC ACID SYNTHESIS PROTEIN FOL1"/>
    <property type="match status" value="1"/>
</dbReference>
<dbReference type="GO" id="GO:0046872">
    <property type="term" value="F:metal ion binding"/>
    <property type="evidence" value="ECO:0007669"/>
    <property type="project" value="UniProtKB-KW"/>
</dbReference>
<evidence type="ECO:0000313" key="12">
    <source>
        <dbReference type="Proteomes" id="UP000030944"/>
    </source>
</evidence>
<organism evidence="10 12">
    <name type="scientific">Candidatus Nitrosopelagicus brevis</name>
    <dbReference type="NCBI Taxonomy" id="1410606"/>
    <lineage>
        <taxon>Archaea</taxon>
        <taxon>Nitrososphaerota</taxon>
    </lineage>
</organism>
<gene>
    <name evidence="10" type="primary">folP</name>
    <name evidence="11" type="ORF">A7X95_07355</name>
    <name evidence="10" type="ORF">T478_1276</name>
</gene>
<dbReference type="Gene3D" id="3.20.20.20">
    <property type="entry name" value="Dihydropteroate synthase-like"/>
    <property type="match status" value="1"/>
</dbReference>
<evidence type="ECO:0000313" key="10">
    <source>
        <dbReference type="EMBL" id="AJA92520.1"/>
    </source>
</evidence>
<evidence type="ECO:0000256" key="6">
    <source>
        <dbReference type="ARBA" id="ARBA00022723"/>
    </source>
</evidence>
<name>A0A0A7V776_9ARCH</name>
<dbReference type="OrthoDB" id="371861at2157"/>
<comment type="catalytic activity">
    <reaction evidence="1">
        <text>(7,8-dihydropterin-6-yl)methyl diphosphate + 4-aminobenzoate = 7,8-dihydropteroate + diphosphate</text>
        <dbReference type="Rhea" id="RHEA:19949"/>
        <dbReference type="ChEBI" id="CHEBI:17836"/>
        <dbReference type="ChEBI" id="CHEBI:17839"/>
        <dbReference type="ChEBI" id="CHEBI:33019"/>
        <dbReference type="ChEBI" id="CHEBI:72950"/>
        <dbReference type="EC" id="2.5.1.15"/>
    </reaction>
</comment>
<keyword evidence="7" id="KW-0460">Magnesium</keyword>
<sequence length="292" mass="32295">MTKLGSIVVGKKNQITIMGILNISPESFYKKSIKSTKSEISKYLCDMEENGANIIDIGGMSTAPYLKTIVSEKIESERITKTIKIIQNLSNIPISVDTCRASVAKDALELGIDVINDISGLKYDKNMPKIVEKYNPSLILCSYSKKLVKGNPISVTKQLLNQSIKIAKKAQISKDKIVVDPAIGFFRRSSDVKNNLPYTKITSDWAQRDIEIIKKLKLLKSTFPILLSISNKSFLGKLLGKEDPSERNTGTAIAEMLSIINGASIIRTHNPKITSDVIKMTKSFAQKSRKGL</sequence>
<comment type="pathway">
    <text evidence="3">Cofactor biosynthesis; tetrahydrofolate biosynthesis; 7,8-dihydrofolate from 2-amino-4-hydroxy-6-hydroxymethyl-7,8-dihydropteridine diphosphate and 4-aminobenzoate: step 1/2.</text>
</comment>
<evidence type="ECO:0000256" key="7">
    <source>
        <dbReference type="ARBA" id="ARBA00022842"/>
    </source>
</evidence>
<dbReference type="STRING" id="1410606.T478_1276"/>
<dbReference type="InterPro" id="IPR006390">
    <property type="entry name" value="DHP_synth_dom"/>
</dbReference>
<dbReference type="Proteomes" id="UP000241022">
    <property type="component" value="Unassembled WGS sequence"/>
</dbReference>
<comment type="cofactor">
    <cofactor evidence="2">
        <name>Mg(2+)</name>
        <dbReference type="ChEBI" id="CHEBI:18420"/>
    </cofactor>
</comment>
<dbReference type="Pfam" id="PF00809">
    <property type="entry name" value="Pterin_bind"/>
    <property type="match status" value="1"/>
</dbReference>
<dbReference type="EC" id="2.5.1.15" evidence="4"/>
<feature type="domain" description="Pterin-binding" evidence="9">
    <location>
        <begin position="15"/>
        <end position="279"/>
    </location>
</feature>
<keyword evidence="8" id="KW-0289">Folate biosynthesis</keyword>
<dbReference type="SUPFAM" id="SSF51717">
    <property type="entry name" value="Dihydropteroate synthetase-like"/>
    <property type="match status" value="1"/>
</dbReference>
<dbReference type="Proteomes" id="UP000030944">
    <property type="component" value="Chromosome"/>
</dbReference>
<dbReference type="InterPro" id="IPR000489">
    <property type="entry name" value="Pterin-binding_dom"/>
</dbReference>
<dbReference type="NCBIfam" id="TIGR01496">
    <property type="entry name" value="DHPS"/>
    <property type="match status" value="1"/>
</dbReference>
<evidence type="ECO:0000256" key="5">
    <source>
        <dbReference type="ARBA" id="ARBA00022679"/>
    </source>
</evidence>
<evidence type="ECO:0000256" key="8">
    <source>
        <dbReference type="ARBA" id="ARBA00022909"/>
    </source>
</evidence>
<protein>
    <recommendedName>
        <fullName evidence="4">dihydropteroate synthase</fullName>
        <ecNumber evidence="4">2.5.1.15</ecNumber>
    </recommendedName>
</protein>
<accession>A0A0A7V776</accession>
<proteinExistence type="predicted"/>
<dbReference type="EMBL" id="CP007026">
    <property type="protein sequence ID" value="AJA92520.1"/>
    <property type="molecule type" value="Genomic_DNA"/>
</dbReference>
<evidence type="ECO:0000313" key="13">
    <source>
        <dbReference type="Proteomes" id="UP000241022"/>
    </source>
</evidence>
<dbReference type="RefSeq" id="WP_048107031.1">
    <property type="nucleotide sequence ID" value="NZ_CP007026.1"/>
</dbReference>
<dbReference type="GeneID" id="24817156"/>
<keyword evidence="5 10" id="KW-0808">Transferase</keyword>
<dbReference type="InterPro" id="IPR045031">
    <property type="entry name" value="DHP_synth-like"/>
</dbReference>
<reference evidence="10 12" key="1">
    <citation type="journal article" date="2015" name="Proc. Natl. Acad. Sci. U.S.A.">
        <title>Genomic and proteomic characterization of "Candidatus Nitrosopelagicus brevis": An ammonia-oxidizing archaeon from the open ocean.</title>
        <authorList>
            <person name="Santoro A.E."/>
            <person name="Dupont C.L."/>
            <person name="Richter R.A."/>
            <person name="Craig M.T."/>
            <person name="Carini P."/>
            <person name="McIlvin M.R."/>
            <person name="Yang Y."/>
            <person name="Orsi W.D."/>
            <person name="Moran D.M."/>
            <person name="Saito M.A."/>
        </authorList>
    </citation>
    <scope>NUCLEOTIDE SEQUENCE [LARGE SCALE GENOMIC DNA]</scope>
    <source>
        <strain evidence="10">CN25</strain>
        <strain evidence="12">V2</strain>
    </source>
</reference>
<evidence type="ECO:0000256" key="4">
    <source>
        <dbReference type="ARBA" id="ARBA00012458"/>
    </source>
</evidence>
<dbReference type="PROSITE" id="PS00793">
    <property type="entry name" value="DHPS_2"/>
    <property type="match status" value="1"/>
</dbReference>
<reference evidence="11 13" key="3">
    <citation type="submission" date="2018-04" db="EMBL/GenBank/DDBJ databases">
        <title>Transcriptomics of ammonia oxidizing archaea.</title>
        <authorList>
            <person name="Carini P."/>
        </authorList>
    </citation>
    <scope>NUCLEOTIDE SEQUENCE [LARGE SCALE GENOMIC DNA]</scope>
    <source>
        <strain evidence="11 13">U25</strain>
    </source>
</reference>
<evidence type="ECO:0000313" key="11">
    <source>
        <dbReference type="EMBL" id="PTL87120.1"/>
    </source>
</evidence>
<keyword evidence="6" id="KW-0479">Metal-binding</keyword>
<evidence type="ECO:0000256" key="2">
    <source>
        <dbReference type="ARBA" id="ARBA00001946"/>
    </source>
</evidence>
<evidence type="ECO:0000256" key="3">
    <source>
        <dbReference type="ARBA" id="ARBA00004763"/>
    </source>
</evidence>
<dbReference type="PROSITE" id="PS50972">
    <property type="entry name" value="PTERIN_BINDING"/>
    <property type="match status" value="1"/>
</dbReference>